<proteinExistence type="inferred from homology"/>
<feature type="transmembrane region" description="Helical" evidence="10">
    <location>
        <begin position="541"/>
        <end position="557"/>
    </location>
</feature>
<keyword evidence="7 10" id="KW-0472">Membrane</keyword>
<dbReference type="InterPro" id="IPR018247">
    <property type="entry name" value="EF_Hand_1_Ca_BS"/>
</dbReference>
<comment type="subcellular location">
    <subcellularLocation>
        <location evidence="1">Endoplasmic reticulum membrane</location>
        <topology evidence="1">Single-pass membrane protein</topology>
    </subcellularLocation>
</comment>
<dbReference type="PROSITE" id="PS00018">
    <property type="entry name" value="EF_HAND_1"/>
    <property type="match status" value="1"/>
</dbReference>
<dbReference type="Gene3D" id="3.40.630.10">
    <property type="entry name" value="Zn peptidases"/>
    <property type="match status" value="1"/>
</dbReference>
<dbReference type="GO" id="GO:0005789">
    <property type="term" value="C:endoplasmic reticulum membrane"/>
    <property type="evidence" value="ECO:0007669"/>
    <property type="project" value="UniProtKB-SubCell"/>
</dbReference>
<evidence type="ECO:0000256" key="3">
    <source>
        <dbReference type="ARBA" id="ARBA00022692"/>
    </source>
</evidence>
<keyword evidence="3 10" id="KW-0812">Transmembrane</keyword>
<evidence type="ECO:0000256" key="10">
    <source>
        <dbReference type="SAM" id="Phobius"/>
    </source>
</evidence>
<sequence>MFDEAGEFFEMFRNNFPMTFICFVPLLILVSPVIPVRAAHEFAVYRMHQYDLHGTAYGCRSSFVNMEARSVDAKMLTRRCIVVRLREITVPKYRDLISQNVGALLVLLPDNFKNISTDDREHLYSLERELLLEETNVPVYFAYETEALTSIYKDVKHLSTGDQAPSALEALFSAASANGFQMVVTGPQSKPLPDFQITNIQGRLAGYGIEEQLPSVVIVAHYDSFGIAPGLSEGADSNGSGVIALLELTRLFSKLYTNSRTHAKYNLVFLLTGGGKFNYQGTKRWIEDSLESTDNNQLTDVAYVLCLDTIGSGNTLNLHVSKPPREDSAGGYFLKDMEEMINVFFPEVSFKMVHKKINLAEDTLAWEHERFSIKRLPAFTLSKLESHKSTERGTVLDVRSQVDSHILTRNIQIVAETLARHIYNLTNQGQFQLFTDGLEVQEELVSAWLACLTSQPRATPLIPKDHRLITTLEETLSRYLKDVKITGLKADKRDPEFLFYDGTVYTMNAYSVKPAVFDLFLAVGIGAYLAFVYLIAQNFHLFLSFIQLFLVDFFFHLESQCLRLFRKNCRRPKEEFCL</sequence>
<keyword evidence="13" id="KW-1185">Reference proteome</keyword>
<comment type="caution">
    <text evidence="12">The sequence shown here is derived from an EMBL/GenBank/DDBJ whole genome shotgun (WGS) entry which is preliminary data.</text>
</comment>
<keyword evidence="5" id="KW-0256">Endoplasmic reticulum</keyword>
<evidence type="ECO:0000313" key="12">
    <source>
        <dbReference type="EMBL" id="CAE1304827.1"/>
    </source>
</evidence>
<dbReference type="GO" id="GO:0009966">
    <property type="term" value="P:regulation of signal transduction"/>
    <property type="evidence" value="ECO:0007669"/>
    <property type="project" value="InterPro"/>
</dbReference>
<keyword evidence="8" id="KW-0325">Glycoprotein</keyword>
<dbReference type="CDD" id="cd03882">
    <property type="entry name" value="M28_nicalin_like"/>
    <property type="match status" value="1"/>
</dbReference>
<dbReference type="AlphaFoldDB" id="A0A812DLS6"/>
<evidence type="ECO:0000256" key="5">
    <source>
        <dbReference type="ARBA" id="ARBA00022824"/>
    </source>
</evidence>
<organism evidence="12 13">
    <name type="scientific">Acanthosepion pharaonis</name>
    <name type="common">Pharaoh cuttlefish</name>
    <name type="synonym">Sepia pharaonis</name>
    <dbReference type="NCBI Taxonomy" id="158019"/>
    <lineage>
        <taxon>Eukaryota</taxon>
        <taxon>Metazoa</taxon>
        <taxon>Spiralia</taxon>
        <taxon>Lophotrochozoa</taxon>
        <taxon>Mollusca</taxon>
        <taxon>Cephalopoda</taxon>
        <taxon>Coleoidea</taxon>
        <taxon>Decapodiformes</taxon>
        <taxon>Sepiida</taxon>
        <taxon>Sepiina</taxon>
        <taxon>Sepiidae</taxon>
        <taxon>Acanthosepion</taxon>
    </lineage>
</organism>
<evidence type="ECO:0000256" key="1">
    <source>
        <dbReference type="ARBA" id="ARBA00004389"/>
    </source>
</evidence>
<dbReference type="SUPFAM" id="SSF53187">
    <property type="entry name" value="Zn-dependent exopeptidases"/>
    <property type="match status" value="1"/>
</dbReference>
<dbReference type="InterPro" id="IPR016574">
    <property type="entry name" value="Nicalin"/>
</dbReference>
<feature type="transmembrane region" description="Helical" evidence="10">
    <location>
        <begin position="16"/>
        <end position="39"/>
    </location>
</feature>
<gene>
    <name evidence="12" type="ORF">SPHA_57367</name>
</gene>
<evidence type="ECO:0000256" key="4">
    <source>
        <dbReference type="ARBA" id="ARBA00022729"/>
    </source>
</evidence>
<protein>
    <recommendedName>
        <fullName evidence="9">BOS complex subunit NCLN</fullName>
    </recommendedName>
</protein>
<dbReference type="Proteomes" id="UP000597762">
    <property type="component" value="Unassembled WGS sequence"/>
</dbReference>
<dbReference type="PANTHER" id="PTHR31826">
    <property type="entry name" value="NICALIN"/>
    <property type="match status" value="1"/>
</dbReference>
<evidence type="ECO:0000256" key="2">
    <source>
        <dbReference type="ARBA" id="ARBA00007717"/>
    </source>
</evidence>
<evidence type="ECO:0000313" key="13">
    <source>
        <dbReference type="Proteomes" id="UP000597762"/>
    </source>
</evidence>
<evidence type="ECO:0000256" key="6">
    <source>
        <dbReference type="ARBA" id="ARBA00022989"/>
    </source>
</evidence>
<reference evidence="12" key="1">
    <citation type="submission" date="2021-01" db="EMBL/GenBank/DDBJ databases">
        <authorList>
            <person name="Li R."/>
            <person name="Bekaert M."/>
        </authorList>
    </citation>
    <scope>NUCLEOTIDE SEQUENCE</scope>
    <source>
        <strain evidence="12">Farmed</strain>
    </source>
</reference>
<accession>A0A812DLS6</accession>
<comment type="similarity">
    <text evidence="2">Belongs to the nicastrin family.</text>
</comment>
<keyword evidence="6 10" id="KW-1133">Transmembrane helix</keyword>
<dbReference type="InterPro" id="IPR007484">
    <property type="entry name" value="Peptidase_M28"/>
</dbReference>
<evidence type="ECO:0000259" key="11">
    <source>
        <dbReference type="Pfam" id="PF04389"/>
    </source>
</evidence>
<evidence type="ECO:0000256" key="7">
    <source>
        <dbReference type="ARBA" id="ARBA00023136"/>
    </source>
</evidence>
<dbReference type="PIRSF" id="PIRSF011018">
    <property type="entry name" value="Nicalin"/>
    <property type="match status" value="1"/>
</dbReference>
<feature type="transmembrane region" description="Helical" evidence="10">
    <location>
        <begin position="515"/>
        <end position="535"/>
    </location>
</feature>
<dbReference type="OrthoDB" id="5913609at2759"/>
<evidence type="ECO:0000256" key="8">
    <source>
        <dbReference type="ARBA" id="ARBA00023180"/>
    </source>
</evidence>
<dbReference type="FunFam" id="3.40.630.10:FF:000021">
    <property type="entry name" value="Nicalin"/>
    <property type="match status" value="1"/>
</dbReference>
<name>A0A812DLS6_ACAPH</name>
<dbReference type="EMBL" id="CAHIKZ030003869">
    <property type="protein sequence ID" value="CAE1304827.1"/>
    <property type="molecule type" value="Genomic_DNA"/>
</dbReference>
<dbReference type="Pfam" id="PF04389">
    <property type="entry name" value="Peptidase_M28"/>
    <property type="match status" value="1"/>
</dbReference>
<evidence type="ECO:0000256" key="9">
    <source>
        <dbReference type="ARBA" id="ARBA00034873"/>
    </source>
</evidence>
<feature type="domain" description="Peptidase M28" evidence="11">
    <location>
        <begin position="215"/>
        <end position="371"/>
    </location>
</feature>
<keyword evidence="4" id="KW-0732">Signal</keyword>